<dbReference type="Proteomes" id="UP000076603">
    <property type="component" value="Unassembled WGS sequence"/>
</dbReference>
<protein>
    <submittedName>
        <fullName evidence="1">Uncharacterized protein</fullName>
    </submittedName>
</protein>
<organism evidence="1 2">
    <name type="scientific">Clostridium magnum DSM 2767</name>
    <dbReference type="NCBI Taxonomy" id="1121326"/>
    <lineage>
        <taxon>Bacteria</taxon>
        <taxon>Bacillati</taxon>
        <taxon>Bacillota</taxon>
        <taxon>Clostridia</taxon>
        <taxon>Eubacteriales</taxon>
        <taxon>Clostridiaceae</taxon>
        <taxon>Clostridium</taxon>
    </lineage>
</organism>
<dbReference type="EMBL" id="LWAE01000015">
    <property type="protein sequence ID" value="KZL88682.1"/>
    <property type="molecule type" value="Genomic_DNA"/>
</dbReference>
<dbReference type="PATRIC" id="fig|1121326.3.peg.6037"/>
<dbReference type="STRING" id="1121326.CLMAG_59710"/>
<dbReference type="AlphaFoldDB" id="A0A161YF72"/>
<evidence type="ECO:0000313" key="2">
    <source>
        <dbReference type="Proteomes" id="UP000076603"/>
    </source>
</evidence>
<sequence>MYKCIKGFALEKCDDDGFTIEGEYTTIEKGSTWYIPEDKDYRLIGGEIRLEEDKPDEIHWIEISKETLEEHFRKQPVCFIPNNDIYPLCKAKRNRCNEVFITCQTCNLYEGMNDKCKVMGTDYCKNECPIGKEARETEEKTDTPRRIDVTRLNRIAEEHGLYGNKISDYLPRK</sequence>
<dbReference type="RefSeq" id="WP_066630687.1">
    <property type="nucleotide sequence ID" value="NZ_FQXL01000080.1"/>
</dbReference>
<dbReference type="OrthoDB" id="1957732at2"/>
<comment type="caution">
    <text evidence="1">The sequence shown here is derived from an EMBL/GenBank/DDBJ whole genome shotgun (WGS) entry which is preliminary data.</text>
</comment>
<gene>
    <name evidence="1" type="ORF">CLMAG_59710</name>
</gene>
<keyword evidence="2" id="KW-1185">Reference proteome</keyword>
<evidence type="ECO:0000313" key="1">
    <source>
        <dbReference type="EMBL" id="KZL88682.1"/>
    </source>
</evidence>
<accession>A0A161YF72</accession>
<reference evidence="1 2" key="1">
    <citation type="submission" date="2016-04" db="EMBL/GenBank/DDBJ databases">
        <title>Genome sequence of Clostridium magnum DSM 2767.</title>
        <authorList>
            <person name="Poehlein A."/>
            <person name="Uhlig R."/>
            <person name="Fischer R."/>
            <person name="Bahl H."/>
            <person name="Daniel R."/>
        </authorList>
    </citation>
    <scope>NUCLEOTIDE SEQUENCE [LARGE SCALE GENOMIC DNA]</scope>
    <source>
        <strain evidence="1 2">DSM 2767</strain>
    </source>
</reference>
<name>A0A161YF72_9CLOT</name>
<proteinExistence type="predicted"/>